<feature type="region of interest" description="Disordered" evidence="2">
    <location>
        <begin position="162"/>
        <end position="194"/>
    </location>
</feature>
<dbReference type="Pfam" id="PF13191">
    <property type="entry name" value="AAA_16"/>
    <property type="match status" value="1"/>
</dbReference>
<comment type="caution">
    <text evidence="4">The sequence shown here is derived from an EMBL/GenBank/DDBJ whole genome shotgun (WGS) entry which is preliminary data.</text>
</comment>
<organism evidence="4 5">
    <name type="scientific">Pinctada imbricata</name>
    <name type="common">Atlantic pearl-oyster</name>
    <name type="synonym">Pinctada martensii</name>
    <dbReference type="NCBI Taxonomy" id="66713"/>
    <lineage>
        <taxon>Eukaryota</taxon>
        <taxon>Metazoa</taxon>
        <taxon>Spiralia</taxon>
        <taxon>Lophotrochozoa</taxon>
        <taxon>Mollusca</taxon>
        <taxon>Bivalvia</taxon>
        <taxon>Autobranchia</taxon>
        <taxon>Pteriomorphia</taxon>
        <taxon>Pterioida</taxon>
        <taxon>Pterioidea</taxon>
        <taxon>Pteriidae</taxon>
        <taxon>Pinctada</taxon>
    </lineage>
</organism>
<evidence type="ECO:0000256" key="2">
    <source>
        <dbReference type="SAM" id="MobiDB-lite"/>
    </source>
</evidence>
<dbReference type="PANTHER" id="PTHR19871">
    <property type="entry name" value="BETA TRANSDUCIN-RELATED PROTEIN"/>
    <property type="match status" value="1"/>
</dbReference>
<evidence type="ECO:0000256" key="1">
    <source>
        <dbReference type="SAM" id="Coils"/>
    </source>
</evidence>
<protein>
    <recommendedName>
        <fullName evidence="3">Orc1-like AAA ATPase domain-containing protein</fullName>
    </recommendedName>
</protein>
<proteinExistence type="predicted"/>
<dbReference type="InterPro" id="IPR041664">
    <property type="entry name" value="AAA_16"/>
</dbReference>
<dbReference type="EMBL" id="VSWD01000005">
    <property type="protein sequence ID" value="KAK3101872.1"/>
    <property type="molecule type" value="Genomic_DNA"/>
</dbReference>
<dbReference type="Proteomes" id="UP001186944">
    <property type="component" value="Unassembled WGS sequence"/>
</dbReference>
<dbReference type="InterPro" id="IPR027417">
    <property type="entry name" value="P-loop_NTPase"/>
</dbReference>
<accession>A0AA88YAT4</accession>
<feature type="domain" description="Orc1-like AAA ATPase" evidence="3">
    <location>
        <begin position="685"/>
        <end position="808"/>
    </location>
</feature>
<gene>
    <name evidence="4" type="ORF">FSP39_006946</name>
</gene>
<dbReference type="InterPro" id="IPR052752">
    <property type="entry name" value="NACHT-WD_repeat"/>
</dbReference>
<dbReference type="AlphaFoldDB" id="A0AA88YAT4"/>
<keyword evidence="1" id="KW-0175">Coiled coil</keyword>
<feature type="coiled-coil region" evidence="1">
    <location>
        <begin position="368"/>
        <end position="395"/>
    </location>
</feature>
<evidence type="ECO:0000259" key="3">
    <source>
        <dbReference type="Pfam" id="PF13191"/>
    </source>
</evidence>
<evidence type="ECO:0000313" key="4">
    <source>
        <dbReference type="EMBL" id="KAK3101872.1"/>
    </source>
</evidence>
<dbReference type="PANTHER" id="PTHR19871:SF43">
    <property type="entry name" value="SI:CH211-212K18.6"/>
    <property type="match status" value="1"/>
</dbReference>
<feature type="region of interest" description="Disordered" evidence="2">
    <location>
        <begin position="61"/>
        <end position="99"/>
    </location>
</feature>
<sequence>MEREPTFQRPPRGTVSLQNPDEAGESHWHRKQKKVSVSVDRRVVGYLRKRLNRRLEERVQALLAESDSEEENTSRKPGIYKDKKKHAQNGKTSKSPEDTKIERMFSKYTETGEIVTPSPDHVKKPAKSTRFKEEVTINGHVVNNENVSETLLDISMNPKTPVLPKIQSPTPNLSKADTDKEVDEGIKTSESEEEQDLLAQLGKITEEEIFEGFRDVVVSPVQTPVLQRPLTREQTRLEMRDRISEILRGHIQRACPCNNKVLRMYVCADFSDTVSERTYLIEKTYPHLRMCCLERGYDLEIYDLHWGIPDSSTDDHSLPDICLKFLEQSINSPTGTNCLVLLGEKFGQYLLPRVIPPDDFNTIYTTAKHNRKRQVDDLNEKIAKVEKTSEDREQRRQQLEPENSDLEAIEQAFLSGLEEELNIEVRKNSSNKLRTNAEIVKREQQVVKSLKDKRDAMPSPELLINWYKLDENLNPPMYKLQNISTNIKEYTKGDAKRREAARLTWRDAALKLRSLFDEFADVVVADDTSKRHYFTSLFSREIESGFIENIHGDEQIVVVQRTITDIRVHLHEAVMSDYTDLHPQHRRQATVQLDYLNNIKEDIIPERIPQANVLPYEIEWAQGGILQSHRPHQVYLERMSKQTTETLRRQVLRSLIENEESRDQSQILFEEVSQHVLLCHEKGRQFQGRKDLLQLIKSYLRSPCRNPLVLYGKAGSGKTAVVSKVTKEIQKWIKGQSTAVLFRSVGLTTLSTNVRTLLRNLCLQLCYVFEGNTDDVPYEYKALVNFFNQICSLATSTQPLVIVLDALDCLSGTFVDKYNC</sequence>
<name>A0AA88YAT4_PINIB</name>
<dbReference type="SUPFAM" id="SSF52540">
    <property type="entry name" value="P-loop containing nucleoside triphosphate hydrolases"/>
    <property type="match status" value="1"/>
</dbReference>
<dbReference type="Gene3D" id="3.40.50.300">
    <property type="entry name" value="P-loop containing nucleotide triphosphate hydrolases"/>
    <property type="match status" value="1"/>
</dbReference>
<feature type="region of interest" description="Disordered" evidence="2">
    <location>
        <begin position="1"/>
        <end position="37"/>
    </location>
</feature>
<keyword evidence="5" id="KW-1185">Reference proteome</keyword>
<feature type="compositionally biased region" description="Basic and acidic residues" evidence="2">
    <location>
        <begin position="176"/>
        <end position="190"/>
    </location>
</feature>
<evidence type="ECO:0000313" key="5">
    <source>
        <dbReference type="Proteomes" id="UP001186944"/>
    </source>
</evidence>
<reference evidence="4" key="1">
    <citation type="submission" date="2019-08" db="EMBL/GenBank/DDBJ databases">
        <title>The improved chromosome-level genome for the pearl oyster Pinctada fucata martensii using PacBio sequencing and Hi-C.</title>
        <authorList>
            <person name="Zheng Z."/>
        </authorList>
    </citation>
    <scope>NUCLEOTIDE SEQUENCE</scope>
    <source>
        <strain evidence="4">ZZ-2019</strain>
        <tissue evidence="4">Adductor muscle</tissue>
    </source>
</reference>